<evidence type="ECO:0000256" key="3">
    <source>
        <dbReference type="ARBA" id="ARBA00022688"/>
    </source>
</evidence>
<name>A0A1R3XHW6_9RHOB</name>
<dbReference type="OrthoDB" id="7201143at2"/>
<sequence>MTKPDVDPILEQLLDAALPHVAFDGWSPETFAAATRDAGVDPAVVKAICPRGAVGLAIAYHKRGDAAMIAALRTADLCDMRFRDKVAHAIRLRLQVIDDKEAVRRGTTLFALPHMAADGAKLVWGTADAIWTTLGDTSRDANWYTKRMTLSAVYSAVILFWLGDDSLNMQATDDFIDRRIDNVMQFEKFKAQAKANPLFKPFASTLERMMSGIKAPATQTDPDLPGVWHDPQ</sequence>
<evidence type="ECO:0000256" key="5">
    <source>
        <dbReference type="ARBA" id="ARBA00023121"/>
    </source>
</evidence>
<dbReference type="STRING" id="287098.SAMN05421665_3267"/>
<dbReference type="EMBL" id="FTPR01000003">
    <property type="protein sequence ID" value="SIT90907.1"/>
    <property type="molecule type" value="Genomic_DNA"/>
</dbReference>
<evidence type="ECO:0000256" key="1">
    <source>
        <dbReference type="ARBA" id="ARBA00004749"/>
    </source>
</evidence>
<dbReference type="RefSeq" id="WP_076660919.1">
    <property type="nucleotide sequence ID" value="NZ_FTPR01000003.1"/>
</dbReference>
<keyword evidence="4" id="KW-0809">Transit peptide</keyword>
<evidence type="ECO:0000259" key="7">
    <source>
        <dbReference type="Pfam" id="PF08511"/>
    </source>
</evidence>
<reference evidence="9" key="1">
    <citation type="submission" date="2017-01" db="EMBL/GenBank/DDBJ databases">
        <authorList>
            <person name="Varghese N."/>
            <person name="Submissions S."/>
        </authorList>
    </citation>
    <scope>NUCLEOTIDE SEQUENCE [LARGE SCALE GENOMIC DNA]</scope>
    <source>
        <strain evidence="9">DSM 29591</strain>
    </source>
</reference>
<keyword evidence="3" id="KW-0831">Ubiquinone biosynthesis</keyword>
<comment type="function">
    <text evidence="6">Membrane-associated protein that warps the membrane surface to access and bind aromatic isoprenes with high specificity, including ubiquinone (CoQ) isoprene intermediates and presents them directly to COQ7, therefore facilitating the COQ7-mediated hydroxylase step. Participates in the biosynthesis of coenzyme Q, also named ubiquinone, an essential lipid-soluble electron transporter for aerobic cellular respiration.</text>
</comment>
<comment type="similarity">
    <text evidence="2">Belongs to the COQ9 family.</text>
</comment>
<dbReference type="NCBIfam" id="TIGR02396">
    <property type="entry name" value="diverge_rpsU"/>
    <property type="match status" value="1"/>
</dbReference>
<evidence type="ECO:0000313" key="8">
    <source>
        <dbReference type="EMBL" id="SIT90907.1"/>
    </source>
</evidence>
<dbReference type="Proteomes" id="UP000186997">
    <property type="component" value="Unassembled WGS sequence"/>
</dbReference>
<evidence type="ECO:0000313" key="9">
    <source>
        <dbReference type="Proteomes" id="UP000186997"/>
    </source>
</evidence>
<dbReference type="Pfam" id="PF08511">
    <property type="entry name" value="COQ9"/>
    <property type="match status" value="1"/>
</dbReference>
<dbReference type="PANTHER" id="PTHR21427:SF19">
    <property type="entry name" value="UBIQUINONE BIOSYNTHESIS PROTEIN COQ9, MITOCHONDRIAL"/>
    <property type="match status" value="1"/>
</dbReference>
<evidence type="ECO:0000256" key="6">
    <source>
        <dbReference type="ARBA" id="ARBA00058104"/>
    </source>
</evidence>
<feature type="domain" description="COQ9 C-terminal" evidence="7">
    <location>
        <begin position="117"/>
        <end position="187"/>
    </location>
</feature>
<keyword evidence="8" id="KW-0830">Ubiquinone</keyword>
<dbReference type="InterPro" id="IPR013718">
    <property type="entry name" value="COQ9_C"/>
</dbReference>
<proteinExistence type="inferred from homology"/>
<protein>
    <submittedName>
        <fullName evidence="8">Ubiquinone biosynthesis protein COQ9</fullName>
    </submittedName>
</protein>
<evidence type="ECO:0000256" key="2">
    <source>
        <dbReference type="ARBA" id="ARBA00010766"/>
    </source>
</evidence>
<dbReference type="GO" id="GO:0008289">
    <property type="term" value="F:lipid binding"/>
    <property type="evidence" value="ECO:0007669"/>
    <property type="project" value="UniProtKB-KW"/>
</dbReference>
<organism evidence="8 9">
    <name type="scientific">Yoonia rosea</name>
    <dbReference type="NCBI Taxonomy" id="287098"/>
    <lineage>
        <taxon>Bacteria</taxon>
        <taxon>Pseudomonadati</taxon>
        <taxon>Pseudomonadota</taxon>
        <taxon>Alphaproteobacteria</taxon>
        <taxon>Rhodobacterales</taxon>
        <taxon>Paracoccaceae</taxon>
        <taxon>Yoonia</taxon>
    </lineage>
</organism>
<comment type="pathway">
    <text evidence="1">Cofactor biosynthesis; ubiquinone biosynthesis.</text>
</comment>
<keyword evidence="5" id="KW-0446">Lipid-binding</keyword>
<dbReference type="AlphaFoldDB" id="A0A1R3XHW6"/>
<keyword evidence="9" id="KW-1185">Reference proteome</keyword>
<dbReference type="Gene3D" id="1.10.357.10">
    <property type="entry name" value="Tetracycline Repressor, domain 2"/>
    <property type="match status" value="1"/>
</dbReference>
<evidence type="ECO:0000256" key="4">
    <source>
        <dbReference type="ARBA" id="ARBA00022946"/>
    </source>
</evidence>
<dbReference type="PANTHER" id="PTHR21427">
    <property type="entry name" value="UBIQUINONE BIOSYNTHESIS PROTEIN COQ9, MITOCHONDRIAL"/>
    <property type="match status" value="1"/>
</dbReference>
<gene>
    <name evidence="8" type="ORF">SAMN05421665_3267</name>
</gene>
<accession>A0A1R3XHW6</accession>
<dbReference type="InterPro" id="IPR012762">
    <property type="entry name" value="Ubiq_biosynth_COQ9"/>
</dbReference>
<dbReference type="GO" id="GO:0006744">
    <property type="term" value="P:ubiquinone biosynthetic process"/>
    <property type="evidence" value="ECO:0007669"/>
    <property type="project" value="UniProtKB-KW"/>
</dbReference>